<evidence type="ECO:0000256" key="2">
    <source>
        <dbReference type="ARBA" id="ARBA00022692"/>
    </source>
</evidence>
<dbReference type="PANTHER" id="PTHR16296">
    <property type="entry name" value="UNCHARACTERIZED HYPOTHALAMUS PROTEIN HT007"/>
    <property type="match status" value="1"/>
</dbReference>
<sequence length="227" mass="25695">MTSLWFEGNNEAYEVITTWKPKSDVWAYLYGPAILSSSTAISAGYINYRFRKALKLRSFVFITTYIATTCIPATLASLLHGDFVLAPSLSGKPVCPLCLETRSIVLQTTCSTLYPLLLAPIVCFQFADRYMTAVIPPLWPEPKLLLKKYLSIVKPMSRNICILTAFNIALGAGIAYGQHMNLVKVSEELQRMEATLTPERRDHLKQRSEREDNSVMRGARPKWPWQE</sequence>
<dbReference type="Proteomes" id="UP000694843">
    <property type="component" value="Unplaced"/>
</dbReference>
<dbReference type="RefSeq" id="XP_018020694.1">
    <property type="nucleotide sequence ID" value="XM_018165205.2"/>
</dbReference>
<evidence type="ECO:0000256" key="6">
    <source>
        <dbReference type="SAM" id="MobiDB-lite"/>
    </source>
</evidence>
<keyword evidence="5 7" id="KW-0472">Membrane</keyword>
<accession>A0A8B7P3K0</accession>
<dbReference type="Pfam" id="PF07114">
    <property type="entry name" value="TMEM126"/>
    <property type="match status" value="1"/>
</dbReference>
<reference evidence="9" key="1">
    <citation type="submission" date="2025-08" db="UniProtKB">
        <authorList>
            <consortium name="RefSeq"/>
        </authorList>
    </citation>
    <scope>IDENTIFICATION</scope>
    <source>
        <tissue evidence="9">Whole organism</tissue>
    </source>
</reference>
<organism evidence="8 9">
    <name type="scientific">Hyalella azteca</name>
    <name type="common">Amphipod</name>
    <dbReference type="NCBI Taxonomy" id="294128"/>
    <lineage>
        <taxon>Eukaryota</taxon>
        <taxon>Metazoa</taxon>
        <taxon>Ecdysozoa</taxon>
        <taxon>Arthropoda</taxon>
        <taxon>Crustacea</taxon>
        <taxon>Multicrustacea</taxon>
        <taxon>Malacostraca</taxon>
        <taxon>Eumalacostraca</taxon>
        <taxon>Peracarida</taxon>
        <taxon>Amphipoda</taxon>
        <taxon>Senticaudata</taxon>
        <taxon>Talitrida</taxon>
        <taxon>Talitroidea</taxon>
        <taxon>Hyalellidae</taxon>
        <taxon>Hyalella</taxon>
    </lineage>
</organism>
<gene>
    <name evidence="9" type="primary">LOC108677054</name>
</gene>
<dbReference type="GO" id="GO:0031966">
    <property type="term" value="C:mitochondrial membrane"/>
    <property type="evidence" value="ECO:0007669"/>
    <property type="project" value="UniProtKB-SubCell"/>
</dbReference>
<evidence type="ECO:0000256" key="7">
    <source>
        <dbReference type="SAM" id="Phobius"/>
    </source>
</evidence>
<evidence type="ECO:0000256" key="1">
    <source>
        <dbReference type="ARBA" id="ARBA00004225"/>
    </source>
</evidence>
<evidence type="ECO:0000313" key="9">
    <source>
        <dbReference type="RefSeq" id="XP_018020694.1"/>
    </source>
</evidence>
<keyword evidence="8" id="KW-1185">Reference proteome</keyword>
<dbReference type="KEGG" id="hazt:108677054"/>
<protein>
    <submittedName>
        <fullName evidence="9">Uncharacterized protein LOC108677054</fullName>
    </submittedName>
</protein>
<dbReference type="OMA" id="MAPLANF"/>
<keyword evidence="4" id="KW-0496">Mitochondrion</keyword>
<dbReference type="GO" id="GO:0032981">
    <property type="term" value="P:mitochondrial respiratory chain complex I assembly"/>
    <property type="evidence" value="ECO:0007669"/>
    <property type="project" value="TreeGrafter"/>
</dbReference>
<feature type="transmembrane region" description="Helical" evidence="7">
    <location>
        <begin position="58"/>
        <end position="79"/>
    </location>
</feature>
<dbReference type="OrthoDB" id="6347843at2759"/>
<keyword evidence="2 7" id="KW-0812">Transmembrane</keyword>
<name>A0A8B7P3K0_HYAAZ</name>
<evidence type="ECO:0000256" key="4">
    <source>
        <dbReference type="ARBA" id="ARBA00023128"/>
    </source>
</evidence>
<evidence type="ECO:0000313" key="8">
    <source>
        <dbReference type="Proteomes" id="UP000694843"/>
    </source>
</evidence>
<dbReference type="AlphaFoldDB" id="A0A8B7P3K0"/>
<proteinExistence type="predicted"/>
<keyword evidence="3 7" id="KW-1133">Transmembrane helix</keyword>
<dbReference type="PANTHER" id="PTHR16296:SF2">
    <property type="entry name" value="TRANSMEMBRANE PROTEIN 126A"/>
    <property type="match status" value="1"/>
</dbReference>
<feature type="transmembrane region" description="Helical" evidence="7">
    <location>
        <begin position="25"/>
        <end position="46"/>
    </location>
</feature>
<comment type="subcellular location">
    <subcellularLocation>
        <location evidence="1">Mitochondrion membrane</location>
        <topology evidence="1">Multi-pass membrane protein</topology>
    </subcellularLocation>
</comment>
<dbReference type="InterPro" id="IPR009801">
    <property type="entry name" value="TMEM126"/>
</dbReference>
<evidence type="ECO:0000256" key="3">
    <source>
        <dbReference type="ARBA" id="ARBA00022989"/>
    </source>
</evidence>
<evidence type="ECO:0000256" key="5">
    <source>
        <dbReference type="ARBA" id="ARBA00023136"/>
    </source>
</evidence>
<feature type="compositionally biased region" description="Basic and acidic residues" evidence="6">
    <location>
        <begin position="198"/>
        <end position="214"/>
    </location>
</feature>
<dbReference type="GeneID" id="108677054"/>
<feature type="region of interest" description="Disordered" evidence="6">
    <location>
        <begin position="196"/>
        <end position="227"/>
    </location>
</feature>